<dbReference type="PRINTS" id="PR00463">
    <property type="entry name" value="EP450I"/>
</dbReference>
<feature type="binding site" description="axial binding residue" evidence="6">
    <location>
        <position position="455"/>
    </location>
    <ligand>
        <name>heme</name>
        <dbReference type="ChEBI" id="CHEBI:30413"/>
    </ligand>
    <ligandPart>
        <name>Fe</name>
        <dbReference type="ChEBI" id="CHEBI:18248"/>
    </ligandPart>
</feature>
<keyword evidence="6 7" id="KW-0349">Heme</keyword>
<keyword evidence="8" id="KW-0472">Membrane</keyword>
<dbReference type="HOGENOM" id="CLU_001570_2_1_1"/>
<dbReference type="Pfam" id="PF00067">
    <property type="entry name" value="p450"/>
    <property type="match status" value="1"/>
</dbReference>
<evidence type="ECO:0000313" key="10">
    <source>
        <dbReference type="Proteomes" id="UP000016935"/>
    </source>
</evidence>
<keyword evidence="8" id="KW-0812">Transmembrane</keyword>
<feature type="transmembrane region" description="Helical" evidence="8">
    <location>
        <begin position="16"/>
        <end position="34"/>
    </location>
</feature>
<comment type="similarity">
    <text evidence="1 7">Belongs to the cytochrome P450 family.</text>
</comment>
<dbReference type="InterPro" id="IPR036396">
    <property type="entry name" value="Cyt_P450_sf"/>
</dbReference>
<dbReference type="SUPFAM" id="SSF48264">
    <property type="entry name" value="Cytochrome P450"/>
    <property type="match status" value="1"/>
</dbReference>
<keyword evidence="8" id="KW-1133">Transmembrane helix</keyword>
<dbReference type="PROSITE" id="PS00086">
    <property type="entry name" value="CYTOCHROME_P450"/>
    <property type="match status" value="1"/>
</dbReference>
<evidence type="ECO:0000256" key="4">
    <source>
        <dbReference type="ARBA" id="ARBA00023004"/>
    </source>
</evidence>
<dbReference type="RefSeq" id="XP_008020512.1">
    <property type="nucleotide sequence ID" value="XM_008022321.1"/>
</dbReference>
<dbReference type="GO" id="GO:0005506">
    <property type="term" value="F:iron ion binding"/>
    <property type="evidence" value="ECO:0007669"/>
    <property type="project" value="InterPro"/>
</dbReference>
<dbReference type="EMBL" id="KB908481">
    <property type="protein sequence ID" value="EOA91544.1"/>
    <property type="molecule type" value="Genomic_DNA"/>
</dbReference>
<comment type="cofactor">
    <cofactor evidence="6">
        <name>heme</name>
        <dbReference type="ChEBI" id="CHEBI:30413"/>
    </cofactor>
</comment>
<accession>R0KRB4</accession>
<keyword evidence="3 7" id="KW-0560">Oxidoreductase</keyword>
<dbReference type="GO" id="GO:0020037">
    <property type="term" value="F:heme binding"/>
    <property type="evidence" value="ECO:0007669"/>
    <property type="project" value="InterPro"/>
</dbReference>
<evidence type="ECO:0000256" key="3">
    <source>
        <dbReference type="ARBA" id="ARBA00023002"/>
    </source>
</evidence>
<dbReference type="InterPro" id="IPR050364">
    <property type="entry name" value="Cytochrome_P450_fung"/>
</dbReference>
<organism evidence="9 10">
    <name type="scientific">Exserohilum turcicum (strain 28A)</name>
    <name type="common">Northern leaf blight fungus</name>
    <name type="synonym">Setosphaeria turcica</name>
    <dbReference type="NCBI Taxonomy" id="671987"/>
    <lineage>
        <taxon>Eukaryota</taxon>
        <taxon>Fungi</taxon>
        <taxon>Dikarya</taxon>
        <taxon>Ascomycota</taxon>
        <taxon>Pezizomycotina</taxon>
        <taxon>Dothideomycetes</taxon>
        <taxon>Pleosporomycetidae</taxon>
        <taxon>Pleosporales</taxon>
        <taxon>Pleosporineae</taxon>
        <taxon>Pleosporaceae</taxon>
        <taxon>Exserohilum</taxon>
    </lineage>
</organism>
<keyword evidence="4 6" id="KW-0408">Iron</keyword>
<name>R0KRB4_EXST2</name>
<gene>
    <name evidence="9" type="ORF">SETTUDRAFT_87215</name>
</gene>
<sequence length="546" mass="61246">MSFLSQILQRILESKSFVQTIFLLAILYAVYLVLRIGHRPADLPPGPPTLPIIGNLHQLPAKDVHLSYREWSKKYGPIFSLMLGQQTVIVLADGVVIRELVDARGSNYAERPNLWVRGLFDHSRIIMRGYDALWRLERKLYHAALNIKTAQKYIPYQELETLRCCVELLEEPADFVSSLGRMTGSIATSITYGMRLPSKNDPSTQELLENSHGFFSCVVKTQWMDWFPSLRPLVDWLPPSLNPVAHTARSAYMKERAVFKKYYEIGLQSIHPCFALDIAEAKQNWEGTPDGDALTDHTASYVAGISFEGAADTTRYTLQGFVKAMAMFPEAQRKAQAEIDRVVGEDCLPMATHLKQLPYINATAKETIRWMPTAINGAIPHAAREEDNYRGFRIPRGASIVLAVWSANHNEHDFPNPRHFNPDRQEATTSLFESATASTPAKRGQWGFGSGRRMCPGIHVASNTLLLAITRILWAFDIKPGKDENGQEIPIERDAMMGGLAAAPAPFACNITPRSTDRAATIIREWEKCSNELLTEKGAYKRAMTS</sequence>
<proteinExistence type="inferred from homology"/>
<dbReference type="InterPro" id="IPR002401">
    <property type="entry name" value="Cyt_P450_E_grp-I"/>
</dbReference>
<evidence type="ECO:0000256" key="6">
    <source>
        <dbReference type="PIRSR" id="PIRSR602401-1"/>
    </source>
</evidence>
<keyword evidence="2 6" id="KW-0479">Metal-binding</keyword>
<dbReference type="Gene3D" id="1.10.630.10">
    <property type="entry name" value="Cytochrome P450"/>
    <property type="match status" value="1"/>
</dbReference>
<evidence type="ECO:0000256" key="5">
    <source>
        <dbReference type="ARBA" id="ARBA00023033"/>
    </source>
</evidence>
<dbReference type="PANTHER" id="PTHR46300">
    <property type="entry name" value="P450, PUTATIVE (EUROFUNG)-RELATED-RELATED"/>
    <property type="match status" value="1"/>
</dbReference>
<dbReference type="InterPro" id="IPR001128">
    <property type="entry name" value="Cyt_P450"/>
</dbReference>
<evidence type="ECO:0000256" key="8">
    <source>
        <dbReference type="SAM" id="Phobius"/>
    </source>
</evidence>
<dbReference type="GeneID" id="19405634"/>
<evidence type="ECO:0000256" key="2">
    <source>
        <dbReference type="ARBA" id="ARBA00022723"/>
    </source>
</evidence>
<dbReference type="GO" id="GO:0004497">
    <property type="term" value="F:monooxygenase activity"/>
    <property type="evidence" value="ECO:0007669"/>
    <property type="project" value="UniProtKB-KW"/>
</dbReference>
<dbReference type="InterPro" id="IPR017972">
    <property type="entry name" value="Cyt_P450_CS"/>
</dbReference>
<dbReference type="PANTHER" id="PTHR46300:SF2">
    <property type="entry name" value="CYTOCHROME P450 MONOOXYGENASE ALNH-RELATED"/>
    <property type="match status" value="1"/>
</dbReference>
<dbReference type="AlphaFoldDB" id="R0KRB4"/>
<dbReference type="Proteomes" id="UP000016935">
    <property type="component" value="Unassembled WGS sequence"/>
</dbReference>
<keyword evidence="10" id="KW-1185">Reference proteome</keyword>
<evidence type="ECO:0000313" key="9">
    <source>
        <dbReference type="EMBL" id="EOA91544.1"/>
    </source>
</evidence>
<keyword evidence="5 7" id="KW-0503">Monooxygenase</keyword>
<reference evidence="9 10" key="2">
    <citation type="journal article" date="2013" name="PLoS Genet.">
        <title>Comparative genome structure, secondary metabolite, and effector coding capacity across Cochliobolus pathogens.</title>
        <authorList>
            <person name="Condon B.J."/>
            <person name="Leng Y."/>
            <person name="Wu D."/>
            <person name="Bushley K.E."/>
            <person name="Ohm R.A."/>
            <person name="Otillar R."/>
            <person name="Martin J."/>
            <person name="Schackwitz W."/>
            <person name="Grimwood J."/>
            <person name="MohdZainudin N."/>
            <person name="Xue C."/>
            <person name="Wang R."/>
            <person name="Manning V.A."/>
            <person name="Dhillon B."/>
            <person name="Tu Z.J."/>
            <person name="Steffenson B.J."/>
            <person name="Salamov A."/>
            <person name="Sun H."/>
            <person name="Lowry S."/>
            <person name="LaButti K."/>
            <person name="Han J."/>
            <person name="Copeland A."/>
            <person name="Lindquist E."/>
            <person name="Barry K."/>
            <person name="Schmutz J."/>
            <person name="Baker S.E."/>
            <person name="Ciuffetti L.M."/>
            <person name="Grigoriev I.V."/>
            <person name="Zhong S."/>
            <person name="Turgeon B.G."/>
        </authorList>
    </citation>
    <scope>NUCLEOTIDE SEQUENCE [LARGE SCALE GENOMIC DNA]</scope>
    <source>
        <strain evidence="10">28A</strain>
    </source>
</reference>
<dbReference type="OrthoDB" id="1055148at2759"/>
<evidence type="ECO:0008006" key="11">
    <source>
        <dbReference type="Google" id="ProtNLM"/>
    </source>
</evidence>
<dbReference type="GO" id="GO:0016705">
    <property type="term" value="F:oxidoreductase activity, acting on paired donors, with incorporation or reduction of molecular oxygen"/>
    <property type="evidence" value="ECO:0007669"/>
    <property type="project" value="InterPro"/>
</dbReference>
<evidence type="ECO:0000256" key="1">
    <source>
        <dbReference type="ARBA" id="ARBA00010617"/>
    </source>
</evidence>
<reference evidence="9 10" key="1">
    <citation type="journal article" date="2012" name="PLoS Pathog.">
        <title>Diverse lifestyles and strategies of plant pathogenesis encoded in the genomes of eighteen Dothideomycetes fungi.</title>
        <authorList>
            <person name="Ohm R.A."/>
            <person name="Feau N."/>
            <person name="Henrissat B."/>
            <person name="Schoch C.L."/>
            <person name="Horwitz B.A."/>
            <person name="Barry K.W."/>
            <person name="Condon B.J."/>
            <person name="Copeland A.C."/>
            <person name="Dhillon B."/>
            <person name="Glaser F."/>
            <person name="Hesse C.N."/>
            <person name="Kosti I."/>
            <person name="LaButti K."/>
            <person name="Lindquist E.A."/>
            <person name="Lucas S."/>
            <person name="Salamov A.A."/>
            <person name="Bradshaw R.E."/>
            <person name="Ciuffetti L."/>
            <person name="Hamelin R.C."/>
            <person name="Kema G.H.J."/>
            <person name="Lawrence C."/>
            <person name="Scott J.A."/>
            <person name="Spatafora J.W."/>
            <person name="Turgeon B.G."/>
            <person name="de Wit P.J.G.M."/>
            <person name="Zhong S."/>
            <person name="Goodwin S.B."/>
            <person name="Grigoriev I.V."/>
        </authorList>
    </citation>
    <scope>NUCLEOTIDE SEQUENCE [LARGE SCALE GENOMIC DNA]</scope>
    <source>
        <strain evidence="10">28A</strain>
    </source>
</reference>
<dbReference type="eggNOG" id="KOG0156">
    <property type="taxonomic scope" value="Eukaryota"/>
</dbReference>
<dbReference type="STRING" id="671987.R0KRB4"/>
<protein>
    <recommendedName>
        <fullName evidence="11">Cytochrome P450</fullName>
    </recommendedName>
</protein>
<dbReference type="CDD" id="cd11065">
    <property type="entry name" value="CYP64-like"/>
    <property type="match status" value="1"/>
</dbReference>
<evidence type="ECO:0000256" key="7">
    <source>
        <dbReference type="RuleBase" id="RU000461"/>
    </source>
</evidence>